<evidence type="ECO:0000256" key="7">
    <source>
        <dbReference type="ARBA" id="ARBA00023180"/>
    </source>
</evidence>
<name>A0A8K0CMZ4_IGNLU</name>
<gene>
    <name evidence="9" type="ORF">ILUMI_18755</name>
</gene>
<keyword evidence="3 8" id="KW-0812">Transmembrane</keyword>
<comment type="caution">
    <text evidence="9">The sequence shown here is derived from an EMBL/GenBank/DDBJ whole genome shotgun (WGS) entry which is preliminary data.</text>
</comment>
<dbReference type="PANTHER" id="PTHR42643">
    <property type="entry name" value="IONOTROPIC RECEPTOR 20A-RELATED"/>
    <property type="match status" value="1"/>
</dbReference>
<feature type="non-terminal residue" evidence="9">
    <location>
        <position position="1"/>
    </location>
</feature>
<keyword evidence="7" id="KW-0325">Glycoprotein</keyword>
<keyword evidence="10" id="KW-1185">Reference proteome</keyword>
<reference evidence="9" key="1">
    <citation type="submission" date="2019-08" db="EMBL/GenBank/DDBJ databases">
        <title>The genome of the North American firefly Photinus pyralis.</title>
        <authorList>
            <consortium name="Photinus pyralis genome working group"/>
            <person name="Fallon T.R."/>
            <person name="Sander Lower S.E."/>
            <person name="Weng J.-K."/>
        </authorList>
    </citation>
    <scope>NUCLEOTIDE SEQUENCE</scope>
    <source>
        <strain evidence="9">TRF0915ILg1</strain>
        <tissue evidence="9">Whole body</tissue>
    </source>
</reference>
<evidence type="ECO:0000256" key="5">
    <source>
        <dbReference type="ARBA" id="ARBA00023136"/>
    </source>
</evidence>
<dbReference type="GO" id="GO:0005886">
    <property type="term" value="C:plasma membrane"/>
    <property type="evidence" value="ECO:0007669"/>
    <property type="project" value="UniProtKB-SubCell"/>
</dbReference>
<keyword evidence="4 8" id="KW-1133">Transmembrane helix</keyword>
<evidence type="ECO:0000313" key="9">
    <source>
        <dbReference type="EMBL" id="KAF2887418.1"/>
    </source>
</evidence>
<organism evidence="9 10">
    <name type="scientific">Ignelater luminosus</name>
    <name type="common">Cucubano</name>
    <name type="synonym">Pyrophorus luminosus</name>
    <dbReference type="NCBI Taxonomy" id="2038154"/>
    <lineage>
        <taxon>Eukaryota</taxon>
        <taxon>Metazoa</taxon>
        <taxon>Ecdysozoa</taxon>
        <taxon>Arthropoda</taxon>
        <taxon>Hexapoda</taxon>
        <taxon>Insecta</taxon>
        <taxon>Pterygota</taxon>
        <taxon>Neoptera</taxon>
        <taxon>Endopterygota</taxon>
        <taxon>Coleoptera</taxon>
        <taxon>Polyphaga</taxon>
        <taxon>Elateriformia</taxon>
        <taxon>Elateroidea</taxon>
        <taxon>Elateridae</taxon>
        <taxon>Agrypninae</taxon>
        <taxon>Pyrophorini</taxon>
        <taxon>Ignelater</taxon>
    </lineage>
</organism>
<dbReference type="PANTHER" id="PTHR42643:SF40">
    <property type="entry name" value="IONOTROPIC RECEPTOR 41A-RELATED"/>
    <property type="match status" value="1"/>
</dbReference>
<evidence type="ECO:0000256" key="4">
    <source>
        <dbReference type="ARBA" id="ARBA00022989"/>
    </source>
</evidence>
<evidence type="ECO:0000256" key="1">
    <source>
        <dbReference type="ARBA" id="ARBA00004651"/>
    </source>
</evidence>
<dbReference type="Proteomes" id="UP000801492">
    <property type="component" value="Unassembled WGS sequence"/>
</dbReference>
<comment type="subcellular location">
    <subcellularLocation>
        <location evidence="1">Cell membrane</location>
        <topology evidence="1">Multi-pass membrane protein</topology>
    </subcellularLocation>
</comment>
<sequence>ALYTWEHEYRFLDLSKPTVRTGITCLVPAPRYENPIETVWDLAGSGLNWGATQDAWIFSILDEKRPQYVTIVDRFVATSSENLIERSETNHFAFSIERLPSGQFAIGSYVTEETVKKLRLMHEDLYWEYCLFMLPKSSFLLESVDDFTLRVFQAGLVIIWEKAAAEVHMDLRVQNIVKYYFYANKKKQEDTVKLKWVHVEGVFGILVIGLGLAGVCFITEMIVHKCNNQKLAFGM</sequence>
<proteinExistence type="predicted"/>
<evidence type="ECO:0000256" key="3">
    <source>
        <dbReference type="ARBA" id="ARBA00022692"/>
    </source>
</evidence>
<keyword evidence="5 8" id="KW-0472">Membrane</keyword>
<evidence type="ECO:0000313" key="10">
    <source>
        <dbReference type="Proteomes" id="UP000801492"/>
    </source>
</evidence>
<evidence type="ECO:0000256" key="6">
    <source>
        <dbReference type="ARBA" id="ARBA00023170"/>
    </source>
</evidence>
<dbReference type="InterPro" id="IPR052192">
    <property type="entry name" value="Insect_Ionotropic_Sensory_Rcpt"/>
</dbReference>
<dbReference type="EMBL" id="VTPC01083581">
    <property type="protein sequence ID" value="KAF2887418.1"/>
    <property type="molecule type" value="Genomic_DNA"/>
</dbReference>
<dbReference type="SUPFAM" id="SSF53850">
    <property type="entry name" value="Periplasmic binding protein-like II"/>
    <property type="match status" value="1"/>
</dbReference>
<accession>A0A8K0CMZ4</accession>
<dbReference type="AlphaFoldDB" id="A0A8K0CMZ4"/>
<evidence type="ECO:0000256" key="2">
    <source>
        <dbReference type="ARBA" id="ARBA00022475"/>
    </source>
</evidence>
<keyword evidence="6" id="KW-0675">Receptor</keyword>
<feature type="transmembrane region" description="Helical" evidence="8">
    <location>
        <begin position="201"/>
        <end position="223"/>
    </location>
</feature>
<protein>
    <submittedName>
        <fullName evidence="9">Uncharacterized protein</fullName>
    </submittedName>
</protein>
<keyword evidence="2" id="KW-1003">Cell membrane</keyword>
<evidence type="ECO:0000256" key="8">
    <source>
        <dbReference type="SAM" id="Phobius"/>
    </source>
</evidence>
<dbReference type="OrthoDB" id="8182981at2759"/>